<gene>
    <name evidence="2" type="ORF">N7Z68_19550</name>
</gene>
<dbReference type="Proteomes" id="UP001148125">
    <property type="component" value="Unassembled WGS sequence"/>
</dbReference>
<dbReference type="SUPFAM" id="SSF54593">
    <property type="entry name" value="Glyoxalase/Bleomycin resistance protein/Dihydroxybiphenyl dioxygenase"/>
    <property type="match status" value="1"/>
</dbReference>
<comment type="caution">
    <text evidence="2">The sequence shown here is derived from an EMBL/GenBank/DDBJ whole genome shotgun (WGS) entry which is preliminary data.</text>
</comment>
<organism evidence="2 3">
    <name type="scientific">Alkalihalobacterium chitinilyticum</name>
    <dbReference type="NCBI Taxonomy" id="2980103"/>
    <lineage>
        <taxon>Bacteria</taxon>
        <taxon>Bacillati</taxon>
        <taxon>Bacillota</taxon>
        <taxon>Bacilli</taxon>
        <taxon>Bacillales</taxon>
        <taxon>Bacillaceae</taxon>
        <taxon>Alkalihalobacterium</taxon>
    </lineage>
</organism>
<feature type="domain" description="VOC" evidence="1">
    <location>
        <begin position="5"/>
        <end position="129"/>
    </location>
</feature>
<sequence length="155" mass="18009">MKNARLYETHVQSTNLERSIAFYKKLDLELAYVLNDRRAAFFWIGDPSVKEFMLGAWEVNEEEFRKSHFAFHVSFEELLQIPDFLKKREISLIPSFGLDTTEPVVHGWMPAACYYFLDPDGNTLEYISVLEDEPNQAAGVVHLSSWNKVIKKDAF</sequence>
<evidence type="ECO:0000313" key="3">
    <source>
        <dbReference type="Proteomes" id="UP001148125"/>
    </source>
</evidence>
<dbReference type="RefSeq" id="WP_275120148.1">
    <property type="nucleotide sequence ID" value="NZ_JAOTPO010000017.1"/>
</dbReference>
<dbReference type="InterPro" id="IPR037523">
    <property type="entry name" value="VOC_core"/>
</dbReference>
<dbReference type="Gene3D" id="3.10.180.10">
    <property type="entry name" value="2,3-Dihydroxybiphenyl 1,2-Dioxygenase, domain 1"/>
    <property type="match status" value="1"/>
</dbReference>
<reference evidence="2" key="1">
    <citation type="submission" date="2024-05" db="EMBL/GenBank/DDBJ databases">
        <title>Alkalihalobacillus sp. strain MEB203 novel alkaliphilic bacterium from Lonar Lake, India.</title>
        <authorList>
            <person name="Joshi A."/>
            <person name="Thite S."/>
            <person name="Mengade P."/>
        </authorList>
    </citation>
    <scope>NUCLEOTIDE SEQUENCE</scope>
    <source>
        <strain evidence="2">MEB 203</strain>
    </source>
</reference>
<dbReference type="Pfam" id="PF00903">
    <property type="entry name" value="Glyoxalase"/>
    <property type="match status" value="1"/>
</dbReference>
<dbReference type="EMBL" id="JAOTPO010000017">
    <property type="protein sequence ID" value="MDE5415545.1"/>
    <property type="molecule type" value="Genomic_DNA"/>
</dbReference>
<proteinExistence type="predicted"/>
<evidence type="ECO:0000313" key="2">
    <source>
        <dbReference type="EMBL" id="MDE5415545.1"/>
    </source>
</evidence>
<dbReference type="PROSITE" id="PS51819">
    <property type="entry name" value="VOC"/>
    <property type="match status" value="1"/>
</dbReference>
<keyword evidence="3" id="KW-1185">Reference proteome</keyword>
<dbReference type="CDD" id="cd06587">
    <property type="entry name" value="VOC"/>
    <property type="match status" value="1"/>
</dbReference>
<accession>A0ABT5VJU5</accession>
<evidence type="ECO:0000259" key="1">
    <source>
        <dbReference type="PROSITE" id="PS51819"/>
    </source>
</evidence>
<protein>
    <submittedName>
        <fullName evidence="2">VOC family protein</fullName>
    </submittedName>
</protein>
<name>A0ABT5VJU5_9BACI</name>
<dbReference type="InterPro" id="IPR029068">
    <property type="entry name" value="Glyas_Bleomycin-R_OHBP_Dase"/>
</dbReference>
<dbReference type="InterPro" id="IPR004360">
    <property type="entry name" value="Glyas_Fos-R_dOase_dom"/>
</dbReference>